<keyword evidence="2" id="KW-0378">Hydrolase</keyword>
<proteinExistence type="predicted"/>
<keyword evidence="2" id="KW-0482">Metalloprotease</keyword>
<dbReference type="PANTHER" id="PTHR34448:SF1">
    <property type="entry name" value="BLL6088 PROTEIN"/>
    <property type="match status" value="1"/>
</dbReference>
<sequence>MKYDQAIDSLLDINLACKAGERLAIVTDDAPFAGSDPDVPTRVALAELIAAKAAERKVETTISTYPGGQQSGAEPPLHVFEAVYPAGFMEYLKTEQLADKLIDKTITADEVAKLEKYLSAGSDSIDVLLVLSASSISHTNFRRLLTRTKIARAATMPGVELEMFAGVMTADWKLVESRSEAAATALSAADTAEVHSAGGRVLRFSLAGRDGTADTGIINKPGQFGNLPGGEGFIAPIEGTAEGELSVGPPEDPARWWFRFAGGNLVEVLGDPPFLPKLDKVFETHPVARNLAELGVGTNEKAQPCDSVLESEKILGTVHLAVGDNAGFGGNVSVPFHQDYIVYGPTLILKSAEGETRLVDEGTLTVG</sequence>
<dbReference type="AlphaFoldDB" id="A0A518AM46"/>
<keyword evidence="1" id="KW-0479">Metal-binding</keyword>
<dbReference type="Proteomes" id="UP000315750">
    <property type="component" value="Chromosome"/>
</dbReference>
<dbReference type="InterPro" id="IPR052170">
    <property type="entry name" value="M29_Exopeptidase"/>
</dbReference>
<dbReference type="EMBL" id="CP036278">
    <property type="protein sequence ID" value="QDU55794.1"/>
    <property type="molecule type" value="Genomic_DNA"/>
</dbReference>
<dbReference type="OrthoDB" id="9803993at2"/>
<dbReference type="RefSeq" id="WP_145246602.1">
    <property type="nucleotide sequence ID" value="NZ_CP036278.1"/>
</dbReference>
<dbReference type="KEGG" id="amuc:Pan181_19900"/>
<keyword evidence="2" id="KW-0645">Protease</keyword>
<dbReference type="SUPFAM" id="SSF144052">
    <property type="entry name" value="Thermophilic metalloprotease-like"/>
    <property type="match status" value="1"/>
</dbReference>
<dbReference type="GO" id="GO:0046872">
    <property type="term" value="F:metal ion binding"/>
    <property type="evidence" value="ECO:0007669"/>
    <property type="project" value="UniProtKB-KW"/>
</dbReference>
<dbReference type="GO" id="GO:0008237">
    <property type="term" value="F:metallopeptidase activity"/>
    <property type="evidence" value="ECO:0007669"/>
    <property type="project" value="UniProtKB-KW"/>
</dbReference>
<keyword evidence="3" id="KW-1185">Reference proteome</keyword>
<organism evidence="2 3">
    <name type="scientific">Aeoliella mucimassa</name>
    <dbReference type="NCBI Taxonomy" id="2527972"/>
    <lineage>
        <taxon>Bacteria</taxon>
        <taxon>Pseudomonadati</taxon>
        <taxon>Planctomycetota</taxon>
        <taxon>Planctomycetia</taxon>
        <taxon>Pirellulales</taxon>
        <taxon>Lacipirellulaceae</taxon>
        <taxon>Aeoliella</taxon>
    </lineage>
</organism>
<dbReference type="PANTHER" id="PTHR34448">
    <property type="entry name" value="AMINOPEPTIDASE"/>
    <property type="match status" value="1"/>
</dbReference>
<accession>A0A518AM46</accession>
<gene>
    <name evidence="2" type="ORF">Pan181_19900</name>
</gene>
<reference evidence="2 3" key="1">
    <citation type="submission" date="2019-02" db="EMBL/GenBank/DDBJ databases">
        <title>Deep-cultivation of Planctomycetes and their phenomic and genomic characterization uncovers novel biology.</title>
        <authorList>
            <person name="Wiegand S."/>
            <person name="Jogler M."/>
            <person name="Boedeker C."/>
            <person name="Pinto D."/>
            <person name="Vollmers J."/>
            <person name="Rivas-Marin E."/>
            <person name="Kohn T."/>
            <person name="Peeters S.H."/>
            <person name="Heuer A."/>
            <person name="Rast P."/>
            <person name="Oberbeckmann S."/>
            <person name="Bunk B."/>
            <person name="Jeske O."/>
            <person name="Meyerdierks A."/>
            <person name="Storesund J.E."/>
            <person name="Kallscheuer N."/>
            <person name="Luecker S."/>
            <person name="Lage O.M."/>
            <person name="Pohl T."/>
            <person name="Merkel B.J."/>
            <person name="Hornburger P."/>
            <person name="Mueller R.-W."/>
            <person name="Bruemmer F."/>
            <person name="Labrenz M."/>
            <person name="Spormann A.M."/>
            <person name="Op den Camp H."/>
            <person name="Overmann J."/>
            <person name="Amann R."/>
            <person name="Jetten M.S.M."/>
            <person name="Mascher T."/>
            <person name="Medema M.H."/>
            <person name="Devos D.P."/>
            <person name="Kaster A.-K."/>
            <person name="Ovreas L."/>
            <person name="Rohde M."/>
            <person name="Galperin M.Y."/>
            <person name="Jogler C."/>
        </authorList>
    </citation>
    <scope>NUCLEOTIDE SEQUENCE [LARGE SCALE GENOMIC DNA]</scope>
    <source>
        <strain evidence="2 3">Pan181</strain>
    </source>
</reference>
<name>A0A518AM46_9BACT</name>
<evidence type="ECO:0000256" key="1">
    <source>
        <dbReference type="ARBA" id="ARBA00022723"/>
    </source>
</evidence>
<dbReference type="GO" id="GO:0006508">
    <property type="term" value="P:proteolysis"/>
    <property type="evidence" value="ECO:0007669"/>
    <property type="project" value="UniProtKB-KW"/>
</dbReference>
<protein>
    <submittedName>
        <fullName evidence="2">Thermophilic metalloprotease (M29)</fullName>
    </submittedName>
</protein>
<evidence type="ECO:0000313" key="3">
    <source>
        <dbReference type="Proteomes" id="UP000315750"/>
    </source>
</evidence>
<evidence type="ECO:0000313" key="2">
    <source>
        <dbReference type="EMBL" id="QDU55794.1"/>
    </source>
</evidence>